<dbReference type="RefSeq" id="WP_060535305.1">
    <property type="nucleotide sequence ID" value="NZ_CP013023.1"/>
</dbReference>
<reference evidence="2" key="1">
    <citation type="submission" date="2015-10" db="EMBL/GenBank/DDBJ databases">
        <title>Genome of Paenibacillus bovis sp. nov.</title>
        <authorList>
            <person name="Wu Z."/>
            <person name="Gao C."/>
            <person name="Liu Z."/>
            <person name="Zheng H."/>
        </authorList>
    </citation>
    <scope>NUCLEOTIDE SEQUENCE [LARGE SCALE GENOMIC DNA]</scope>
    <source>
        <strain evidence="2">BD3526</strain>
    </source>
</reference>
<protein>
    <submittedName>
        <fullName evidence="1">Uncharacterized protein</fullName>
    </submittedName>
</protein>
<organism evidence="1 2">
    <name type="scientific">Paenibacillus bovis</name>
    <dbReference type="NCBI Taxonomy" id="1616788"/>
    <lineage>
        <taxon>Bacteria</taxon>
        <taxon>Bacillati</taxon>
        <taxon>Bacillota</taxon>
        <taxon>Bacilli</taxon>
        <taxon>Bacillales</taxon>
        <taxon>Paenibacillaceae</taxon>
        <taxon>Paenibacillus</taxon>
    </lineage>
</organism>
<dbReference type="KEGG" id="pbv:AR543_15060"/>
<dbReference type="EMBL" id="CP013023">
    <property type="protein sequence ID" value="ANF97188.1"/>
    <property type="molecule type" value="Genomic_DNA"/>
</dbReference>
<evidence type="ECO:0000313" key="2">
    <source>
        <dbReference type="Proteomes" id="UP000078148"/>
    </source>
</evidence>
<proteinExistence type="predicted"/>
<evidence type="ECO:0000313" key="1">
    <source>
        <dbReference type="EMBL" id="ANF97188.1"/>
    </source>
</evidence>
<gene>
    <name evidence="1" type="ORF">AR543_15060</name>
</gene>
<dbReference type="OrthoDB" id="2937251at2"/>
<name>A0A172ZHY0_9BACL</name>
<accession>A0A172ZHY0</accession>
<keyword evidence="2" id="KW-1185">Reference proteome</keyword>
<dbReference type="Proteomes" id="UP000078148">
    <property type="component" value="Chromosome"/>
</dbReference>
<sequence length="126" mass="14427">MRIEIEKTNIVHGNCKVHFSTEYGKAVAYWNGELPEEGKAYIVEIEIEEILVLGENLEICDEYQFRIGMEKETIYLTGYLESIEEDGYAILRLGESIISLEIKSPVPSGSFVKILLDKITLFDVKY</sequence>
<reference evidence="1 2" key="2">
    <citation type="journal article" date="2016" name="Int. J. Syst. Evol. Microbiol.">
        <title>Paenibacillus bovis sp. nov., isolated from raw yak (Bos grunniens) milk.</title>
        <authorList>
            <person name="Gao C."/>
            <person name="Han J."/>
            <person name="Liu Z."/>
            <person name="Xu X."/>
            <person name="Hang F."/>
            <person name="Wu Z."/>
        </authorList>
    </citation>
    <scope>NUCLEOTIDE SEQUENCE [LARGE SCALE GENOMIC DNA]</scope>
    <source>
        <strain evidence="1 2">BD3526</strain>
    </source>
</reference>
<dbReference type="AlphaFoldDB" id="A0A172ZHY0"/>